<dbReference type="InterPro" id="IPR036514">
    <property type="entry name" value="SGNH_hydro_sf"/>
</dbReference>
<feature type="domain" description="DUF7133" evidence="8">
    <location>
        <begin position="334"/>
        <end position="541"/>
    </location>
</feature>
<dbReference type="Gene3D" id="2.120.10.30">
    <property type="entry name" value="TolB, C-terminal domain"/>
    <property type="match status" value="1"/>
</dbReference>
<evidence type="ECO:0000256" key="4">
    <source>
        <dbReference type="ARBA" id="ARBA00023008"/>
    </source>
</evidence>
<proteinExistence type="predicted"/>
<dbReference type="PROSITE" id="PS00196">
    <property type="entry name" value="COPPER_BLUE"/>
    <property type="match status" value="1"/>
</dbReference>
<evidence type="ECO:0000256" key="2">
    <source>
        <dbReference type="ARBA" id="ARBA00022723"/>
    </source>
</evidence>
<evidence type="ECO:0000256" key="5">
    <source>
        <dbReference type="SAM" id="MobiDB-lite"/>
    </source>
</evidence>
<dbReference type="AlphaFoldDB" id="A0A366HQG4"/>
<evidence type="ECO:0000256" key="1">
    <source>
        <dbReference type="ARBA" id="ARBA00022448"/>
    </source>
</evidence>
<dbReference type="InterPro" id="IPR013830">
    <property type="entry name" value="SGNH_hydro"/>
</dbReference>
<evidence type="ECO:0000256" key="3">
    <source>
        <dbReference type="ARBA" id="ARBA00022982"/>
    </source>
</evidence>
<dbReference type="PANTHER" id="PTHR33546">
    <property type="entry name" value="LARGE, MULTIFUNCTIONAL SECRETED PROTEIN-RELATED"/>
    <property type="match status" value="1"/>
</dbReference>
<dbReference type="Gene3D" id="1.25.10.10">
    <property type="entry name" value="Leucine-rich Repeat Variant"/>
    <property type="match status" value="1"/>
</dbReference>
<keyword evidence="10" id="KW-1185">Reference proteome</keyword>
<keyword evidence="4" id="KW-0186">Copper</keyword>
<dbReference type="SUPFAM" id="SSF52266">
    <property type="entry name" value="SGNH hydrolase"/>
    <property type="match status" value="1"/>
</dbReference>
<dbReference type="OrthoDB" id="174301at2"/>
<dbReference type="GO" id="GO:0016788">
    <property type="term" value="F:hydrolase activity, acting on ester bonds"/>
    <property type="evidence" value="ECO:0007669"/>
    <property type="project" value="UniProtKB-ARBA"/>
</dbReference>
<dbReference type="Pfam" id="PF23500">
    <property type="entry name" value="DUF7133"/>
    <property type="match status" value="2"/>
</dbReference>
<dbReference type="Pfam" id="PF13472">
    <property type="entry name" value="Lipase_GDSL_2"/>
    <property type="match status" value="1"/>
</dbReference>
<dbReference type="InterPro" id="IPR000923">
    <property type="entry name" value="BlueCu_1"/>
</dbReference>
<dbReference type="SUPFAM" id="SSF50952">
    <property type="entry name" value="Soluble quinoprotein glucose dehydrogenase"/>
    <property type="match status" value="1"/>
</dbReference>
<dbReference type="PANTHER" id="PTHR33546:SF1">
    <property type="entry name" value="LARGE, MULTIFUNCTIONAL SECRETED PROTEIN"/>
    <property type="match status" value="1"/>
</dbReference>
<dbReference type="Gene3D" id="3.40.50.1110">
    <property type="entry name" value="SGNH hydrolase"/>
    <property type="match status" value="1"/>
</dbReference>
<feature type="region of interest" description="Disordered" evidence="5">
    <location>
        <begin position="306"/>
        <end position="325"/>
    </location>
</feature>
<keyword evidence="3" id="KW-0249">Electron transport</keyword>
<dbReference type="InterPro" id="IPR008972">
    <property type="entry name" value="Cupredoxin"/>
</dbReference>
<dbReference type="NCBIfam" id="TIGR02604">
    <property type="entry name" value="Piru_Ver_Nterm"/>
    <property type="match status" value="1"/>
</dbReference>
<dbReference type="InterPro" id="IPR011042">
    <property type="entry name" value="6-blade_b-propeller_TolB-like"/>
</dbReference>
<feature type="domain" description="SGNH hydrolase-type esterase" evidence="7">
    <location>
        <begin position="46"/>
        <end position="218"/>
    </location>
</feature>
<dbReference type="CDD" id="cd01834">
    <property type="entry name" value="SGNH_hydrolase_like_2"/>
    <property type="match status" value="1"/>
</dbReference>
<accession>A0A366HQG4</accession>
<dbReference type="Gene3D" id="2.60.40.420">
    <property type="entry name" value="Cupredoxins - blue copper proteins"/>
    <property type="match status" value="1"/>
</dbReference>
<protein>
    <submittedName>
        <fullName evidence="9">Putative membrane-bound dehydrogenase-like protein</fullName>
    </submittedName>
</protein>
<dbReference type="Proteomes" id="UP000253426">
    <property type="component" value="Unassembled WGS sequence"/>
</dbReference>
<dbReference type="InterPro" id="IPR028871">
    <property type="entry name" value="BlueCu_1_BS"/>
</dbReference>
<dbReference type="Pfam" id="PF00127">
    <property type="entry name" value="Copper-bind"/>
    <property type="match status" value="1"/>
</dbReference>
<feature type="domain" description="DUF7133" evidence="8">
    <location>
        <begin position="562"/>
        <end position="676"/>
    </location>
</feature>
<dbReference type="SUPFAM" id="SSF49503">
    <property type="entry name" value="Cupredoxins"/>
    <property type="match status" value="1"/>
</dbReference>
<dbReference type="CDD" id="cd04233">
    <property type="entry name" value="Auracyanin"/>
    <property type="match status" value="1"/>
</dbReference>
<dbReference type="InterPro" id="IPR011989">
    <property type="entry name" value="ARM-like"/>
</dbReference>
<feature type="domain" description="Blue (type 1) copper" evidence="6">
    <location>
        <begin position="928"/>
        <end position="1046"/>
    </location>
</feature>
<dbReference type="EMBL" id="QNRR01000004">
    <property type="protein sequence ID" value="RBP44434.1"/>
    <property type="molecule type" value="Genomic_DNA"/>
</dbReference>
<name>A0A366HQG4_9BACT</name>
<dbReference type="InterPro" id="IPR055557">
    <property type="entry name" value="DUF7133"/>
</dbReference>
<sequence length="1046" mass="118080">MGRLLVIALFAGLALHTAFSLPLEVKKGTRIVIIGSTLMERMQEHAWFEGMVLQRFANEEPVIRTLAWPGDEITVQPRPQDYGDLHKHLAEAKADIIIAGYGFNESFRGKEGLADFEHNLRIFLAGLRAHQYNGKSAPVIVLVSPIPQEEIGDANLPGAYAGNERLSPYVYTMKHVAEEMGVGFVDAFNPLREEYQKRTAPGAPVTYNSIHLTDAGYRQFGELLFHGLFDETPKEVPAKLKAAIEDKNRHFLRKYRPLNLFYITGGRKEPYGVVNFPGELQKLEEMTAVRERRAWDIAQGKDVPDLVDDSKTTPLPKITGDRPINEWATPAGEKDAFRVDPRFEVNLFASEEQFPDLAKPIQMRWDTKGRLWVSCSTTYPQVTPGQEPNDKIVILEDTNQDGKADTCKVFAEGLNIPLSFEFAKGGLYCSEQPHLTFLHDADGDDEMDSRSIVLTGFGTEDSHHSLHDFTWTPDGDLIFRESIFHHSSVETPYGPVRARDSSFFRFNPRTQKLTGFGSYMSTNPWGLTFDKWGWHLGSHPVFASAAHALNRPYPEQHVPAGDYFPAYSGTCGQEFIYTKHFPEELQGCFVRVRYKPTNVVELHQWVEHDTHFEEKLIGHLWQSTNLSFIPVDVRFGPRGDLYICDWFNPVKGHMQYSLRDTRRDKTAGRIWRVTAKGRPLDEAPKIAGEPIEKLLDLLKAYEYRTRYTAKMELRMREPREVKTALDKWVAALDEKDPDAEHHKLEALWVYHTCTGEEAPHDVLIVKPADGPCIFVTSKDNEEKSVLLAKLLQSPNPHVRAAAMREVRRLLPDESFSGMAGTNLDKLRKGCNDPSGLVRLEAAITASYHPRLSSAVAVMDLLKHPMDSYTTYALRTSLDALKPAWSSNAEFAAREDLKKFYADSEPKKKRAKEKPDPFDKLNPTVVRIGTVAERMLFTVTEFTVKAGAPVKLVFDNTDATPHNLLIVQPGSEDEVGLAAIEMAKQPEALATMNFTPKSDKIIQASLMLKQGEMETLRFHAPKAPGRYPYLCSFPGHYLVMKGVMIVE</sequence>
<evidence type="ECO:0000313" key="10">
    <source>
        <dbReference type="Proteomes" id="UP000253426"/>
    </source>
</evidence>
<evidence type="ECO:0000259" key="6">
    <source>
        <dbReference type="Pfam" id="PF00127"/>
    </source>
</evidence>
<dbReference type="GO" id="GO:0005507">
    <property type="term" value="F:copper ion binding"/>
    <property type="evidence" value="ECO:0007669"/>
    <property type="project" value="InterPro"/>
</dbReference>
<dbReference type="InterPro" id="IPR013428">
    <property type="entry name" value="Membrane-bound_put_N"/>
</dbReference>
<keyword evidence="1" id="KW-0813">Transport</keyword>
<dbReference type="SUPFAM" id="SSF48371">
    <property type="entry name" value="ARM repeat"/>
    <property type="match status" value="1"/>
</dbReference>
<evidence type="ECO:0000313" key="9">
    <source>
        <dbReference type="EMBL" id="RBP44434.1"/>
    </source>
</evidence>
<comment type="caution">
    <text evidence="9">The sequence shown here is derived from an EMBL/GenBank/DDBJ whole genome shotgun (WGS) entry which is preliminary data.</text>
</comment>
<dbReference type="GO" id="GO:0009055">
    <property type="term" value="F:electron transfer activity"/>
    <property type="evidence" value="ECO:0007669"/>
    <property type="project" value="InterPro"/>
</dbReference>
<evidence type="ECO:0000259" key="8">
    <source>
        <dbReference type="Pfam" id="PF23500"/>
    </source>
</evidence>
<keyword evidence="2" id="KW-0479">Metal-binding</keyword>
<dbReference type="InterPro" id="IPR016024">
    <property type="entry name" value="ARM-type_fold"/>
</dbReference>
<reference evidence="9 10" key="1">
    <citation type="submission" date="2018-06" db="EMBL/GenBank/DDBJ databases">
        <title>Genomic Encyclopedia of Type Strains, Phase IV (KMG-IV): sequencing the most valuable type-strain genomes for metagenomic binning, comparative biology and taxonomic classification.</title>
        <authorList>
            <person name="Goeker M."/>
        </authorList>
    </citation>
    <scope>NUCLEOTIDE SEQUENCE [LARGE SCALE GENOMIC DNA]</scope>
    <source>
        <strain evidence="9 10">DSM 25532</strain>
    </source>
</reference>
<evidence type="ECO:0000259" key="7">
    <source>
        <dbReference type="Pfam" id="PF13472"/>
    </source>
</evidence>
<gene>
    <name evidence="9" type="ORF">DES53_104254</name>
</gene>
<dbReference type="InterPro" id="IPR011041">
    <property type="entry name" value="Quinoprot_gluc/sorb_DH_b-prop"/>
</dbReference>
<organism evidence="9 10">
    <name type="scientific">Roseimicrobium gellanilyticum</name>
    <dbReference type="NCBI Taxonomy" id="748857"/>
    <lineage>
        <taxon>Bacteria</taxon>
        <taxon>Pseudomonadati</taxon>
        <taxon>Verrucomicrobiota</taxon>
        <taxon>Verrucomicrobiia</taxon>
        <taxon>Verrucomicrobiales</taxon>
        <taxon>Verrucomicrobiaceae</taxon>
        <taxon>Roseimicrobium</taxon>
    </lineage>
</organism>